<dbReference type="OrthoDB" id="9769314at2"/>
<dbReference type="EMBL" id="CP003629">
    <property type="protein sequence ID" value="AFQ45078.1"/>
    <property type="molecule type" value="Genomic_DNA"/>
</dbReference>
<dbReference type="eggNOG" id="COG3858">
    <property type="taxonomic scope" value="Bacteria"/>
</dbReference>
<evidence type="ECO:0000313" key="6">
    <source>
        <dbReference type="Proteomes" id="UP000005262"/>
    </source>
</evidence>
<feature type="chain" id="PRO_5038944244" evidence="3">
    <location>
        <begin position="21"/>
        <end position="373"/>
    </location>
</feature>
<evidence type="ECO:0000313" key="5">
    <source>
        <dbReference type="EMBL" id="AFQ45078.1"/>
    </source>
</evidence>
<dbReference type="InterPro" id="IPR011583">
    <property type="entry name" value="Chitinase_II/V-like_cat"/>
</dbReference>
<evidence type="ECO:0000256" key="1">
    <source>
        <dbReference type="ARBA" id="ARBA00022801"/>
    </source>
</evidence>
<dbReference type="CDD" id="cd02874">
    <property type="entry name" value="GH18_CFLE_spore_hydrolase"/>
    <property type="match status" value="1"/>
</dbReference>
<dbReference type="AlphaFoldDB" id="J7J187"/>
<dbReference type="Proteomes" id="UP000005262">
    <property type="component" value="Chromosome"/>
</dbReference>
<dbReference type="GO" id="GO:0008061">
    <property type="term" value="F:chitin binding"/>
    <property type="evidence" value="ECO:0007669"/>
    <property type="project" value="InterPro"/>
</dbReference>
<feature type="signal peptide" evidence="3">
    <location>
        <begin position="1"/>
        <end position="20"/>
    </location>
</feature>
<proteinExistence type="predicted"/>
<sequence>MKRNLATIIASITISAMVLSGCSGIKNSPQLLSPPQTGHQTELPEAEASQENVLSPGKRVVLGFYTDAGKESKESLTRNIKDLDEVAFFWYSFDGSGKLKRAGNVDLSLKETAQKGGAKAYALVHNLDEKGFDSPLAHRVLANNTVRTDFINNLVTLTTEENWDGIAIDIEKIPAEDRNNYSAFMKELKIALKAKNKILNVSIAAKYQDDLKDLWSGAFDYAEIGKAADQVVLMTYEEHGVGTTQGPIASLGWVNRVINFAKGKIPEEKIVMGLAVYASNWVSDSPTNPTYLTYAKAIELAKKNNVQIHYDETQQVPHFTFTKAGIRSEIYLENTRSLSAKLNIAKKNQLGGVAIWKLGIEDPTLWSDVLKDY</sequence>
<dbReference type="RefSeq" id="WP_014903987.1">
    <property type="nucleotide sequence ID" value="NC_018515.1"/>
</dbReference>
<keyword evidence="6" id="KW-1185">Reference proteome</keyword>
<gene>
    <name evidence="5" type="ordered locus">Desmer_3197</name>
</gene>
<dbReference type="Gene3D" id="3.10.50.10">
    <property type="match status" value="1"/>
</dbReference>
<dbReference type="SUPFAM" id="SSF51445">
    <property type="entry name" value="(Trans)glycosidases"/>
    <property type="match status" value="1"/>
</dbReference>
<dbReference type="KEGG" id="dmi:Desmer_3197"/>
<dbReference type="PANTHER" id="PTHR46066:SF2">
    <property type="entry name" value="CHITINASE DOMAIN-CONTAINING PROTEIN 1"/>
    <property type="match status" value="1"/>
</dbReference>
<evidence type="ECO:0000259" key="4">
    <source>
        <dbReference type="PROSITE" id="PS51910"/>
    </source>
</evidence>
<keyword evidence="2" id="KW-0326">Glycosidase</keyword>
<protein>
    <submittedName>
        <fullName evidence="5">Putative glycosyl hydrolase</fullName>
    </submittedName>
</protein>
<reference evidence="6" key="2">
    <citation type="submission" date="2012-08" db="EMBL/GenBank/DDBJ databases">
        <title>Finished genome of Desulfosporosinus meridiei DSM 13257.</title>
        <authorList>
            <person name="Huntemann M."/>
            <person name="Wei C.-L."/>
            <person name="Han J."/>
            <person name="Detter J.C."/>
            <person name="Han C."/>
            <person name="Davenport K."/>
            <person name="Daligault H."/>
            <person name="Erkkila T."/>
            <person name="Gu W."/>
            <person name="Munk A.C.C."/>
            <person name="Teshima H."/>
            <person name="Xu Y."/>
            <person name="Chain P."/>
            <person name="Tapia R."/>
            <person name="Chen A."/>
            <person name="Krypides N."/>
            <person name="Mavromatis K."/>
            <person name="Markowitz V."/>
            <person name="Szeto E."/>
            <person name="Ivanova N."/>
            <person name="Mikhailova N."/>
            <person name="Ovchinnikova G."/>
            <person name="Pagani I."/>
            <person name="Pati A."/>
            <person name="Goodwin L."/>
            <person name="Peters L."/>
            <person name="Pitluck S."/>
            <person name="Woyke T."/>
            <person name="Pester M."/>
            <person name="Spring S."/>
            <person name="Ollivier B."/>
            <person name="Rattei T."/>
            <person name="Klenk H.-P."/>
            <person name="Wagner M."/>
            <person name="Loy A."/>
        </authorList>
    </citation>
    <scope>NUCLEOTIDE SEQUENCE [LARGE SCALE GENOMIC DNA]</scope>
    <source>
        <strain evidence="6">ATCC BAA-275 / DSM 13257 / NCIMB 13706 / S10</strain>
    </source>
</reference>
<evidence type="ECO:0000256" key="3">
    <source>
        <dbReference type="SAM" id="SignalP"/>
    </source>
</evidence>
<dbReference type="PANTHER" id="PTHR46066">
    <property type="entry name" value="CHITINASE DOMAIN-CONTAINING PROTEIN 1 FAMILY MEMBER"/>
    <property type="match status" value="1"/>
</dbReference>
<dbReference type="GO" id="GO:0005975">
    <property type="term" value="P:carbohydrate metabolic process"/>
    <property type="evidence" value="ECO:0007669"/>
    <property type="project" value="InterPro"/>
</dbReference>
<dbReference type="InterPro" id="IPR001223">
    <property type="entry name" value="Glyco_hydro18_cat"/>
</dbReference>
<accession>J7J187</accession>
<dbReference type="InterPro" id="IPR017853">
    <property type="entry name" value="GH"/>
</dbReference>
<dbReference type="SMART" id="SM00636">
    <property type="entry name" value="Glyco_18"/>
    <property type="match status" value="1"/>
</dbReference>
<keyword evidence="3" id="KW-0732">Signal</keyword>
<dbReference type="Pfam" id="PF00704">
    <property type="entry name" value="Glyco_hydro_18"/>
    <property type="match status" value="1"/>
</dbReference>
<dbReference type="PROSITE" id="PS51910">
    <property type="entry name" value="GH18_2"/>
    <property type="match status" value="1"/>
</dbReference>
<dbReference type="PROSITE" id="PS51257">
    <property type="entry name" value="PROKAR_LIPOPROTEIN"/>
    <property type="match status" value="1"/>
</dbReference>
<organism evidence="5 6">
    <name type="scientific">Desulfosporosinus meridiei (strain ATCC BAA-275 / DSM 13257 / KCTC 12902 / NCIMB 13706 / S10)</name>
    <dbReference type="NCBI Taxonomy" id="768704"/>
    <lineage>
        <taxon>Bacteria</taxon>
        <taxon>Bacillati</taxon>
        <taxon>Bacillota</taxon>
        <taxon>Clostridia</taxon>
        <taxon>Eubacteriales</taxon>
        <taxon>Desulfitobacteriaceae</taxon>
        <taxon>Desulfosporosinus</taxon>
    </lineage>
</organism>
<dbReference type="GO" id="GO:0016798">
    <property type="term" value="F:hydrolase activity, acting on glycosyl bonds"/>
    <property type="evidence" value="ECO:0007669"/>
    <property type="project" value="UniProtKB-KW"/>
</dbReference>
<dbReference type="Gene3D" id="3.20.20.80">
    <property type="entry name" value="Glycosidases"/>
    <property type="match status" value="1"/>
</dbReference>
<dbReference type="STRING" id="768704.Desmer_3197"/>
<feature type="domain" description="GH18" evidence="4">
    <location>
        <begin position="59"/>
        <end position="373"/>
    </location>
</feature>
<name>J7J187_DESMD</name>
<keyword evidence="1 5" id="KW-0378">Hydrolase</keyword>
<dbReference type="InterPro" id="IPR029070">
    <property type="entry name" value="Chitinase_insertion_sf"/>
</dbReference>
<evidence type="ECO:0000256" key="2">
    <source>
        <dbReference type="ARBA" id="ARBA00023295"/>
    </source>
</evidence>
<dbReference type="InterPro" id="IPR041704">
    <property type="entry name" value="CFLE_GH18"/>
</dbReference>
<dbReference type="HOGENOM" id="CLU_037415_2_0_9"/>
<reference evidence="5 6" key="1">
    <citation type="journal article" date="2012" name="J. Bacteriol.">
        <title>Complete genome sequences of Desulfosporosinus orientis DSM765T, Desulfosporosinus youngiae DSM17734T, Desulfosporosinus meridiei DSM13257T, and Desulfosporosinus acidiphilus DSM22704T.</title>
        <authorList>
            <person name="Pester M."/>
            <person name="Brambilla E."/>
            <person name="Alazard D."/>
            <person name="Rattei T."/>
            <person name="Weinmaier T."/>
            <person name="Han J."/>
            <person name="Lucas S."/>
            <person name="Lapidus A."/>
            <person name="Cheng J.F."/>
            <person name="Goodwin L."/>
            <person name="Pitluck S."/>
            <person name="Peters L."/>
            <person name="Ovchinnikova G."/>
            <person name="Teshima H."/>
            <person name="Detter J.C."/>
            <person name="Han C.S."/>
            <person name="Tapia R."/>
            <person name="Land M.L."/>
            <person name="Hauser L."/>
            <person name="Kyrpides N.C."/>
            <person name="Ivanova N.N."/>
            <person name="Pagani I."/>
            <person name="Huntmann M."/>
            <person name="Wei C.L."/>
            <person name="Davenport K.W."/>
            <person name="Daligault H."/>
            <person name="Chain P.S."/>
            <person name="Chen A."/>
            <person name="Mavromatis K."/>
            <person name="Markowitz V."/>
            <person name="Szeto E."/>
            <person name="Mikhailova N."/>
            <person name="Pati A."/>
            <person name="Wagner M."/>
            <person name="Woyke T."/>
            <person name="Ollivier B."/>
            <person name="Klenk H.P."/>
            <person name="Spring S."/>
            <person name="Loy A."/>
        </authorList>
    </citation>
    <scope>NUCLEOTIDE SEQUENCE [LARGE SCALE GENOMIC DNA]</scope>
    <source>
        <strain evidence="6">ATCC BAA-275 / DSM 13257 / NCIMB 13706 / S10</strain>
    </source>
</reference>